<reference evidence="8 9" key="1">
    <citation type="submission" date="2015-11" db="EMBL/GenBank/DDBJ databases">
        <title>Genomic analysis of 38 Legionella species identifies large and diverse effector repertoires.</title>
        <authorList>
            <person name="Burstein D."/>
            <person name="Amaro F."/>
            <person name="Zusman T."/>
            <person name="Lifshitz Z."/>
            <person name="Cohen O."/>
            <person name="Gilbert J.A."/>
            <person name="Pupko T."/>
            <person name="Shuman H.A."/>
            <person name="Segal G."/>
        </authorList>
    </citation>
    <scope>NUCLEOTIDE SEQUENCE [LARGE SCALE GENOMIC DNA]</scope>
    <source>
        <strain evidence="8 9">ATCC 51914</strain>
    </source>
</reference>
<dbReference type="GO" id="GO:0005829">
    <property type="term" value="C:cytosol"/>
    <property type="evidence" value="ECO:0007669"/>
    <property type="project" value="TreeGrafter"/>
</dbReference>
<proteinExistence type="inferred from homology"/>
<protein>
    <recommendedName>
        <fullName evidence="4 6">dTDP-4-dehydrorhamnose reductase</fullName>
        <ecNumber evidence="3 6">1.1.1.133</ecNumber>
    </recommendedName>
</protein>
<evidence type="ECO:0000256" key="3">
    <source>
        <dbReference type="ARBA" id="ARBA00012929"/>
    </source>
</evidence>
<evidence type="ECO:0000256" key="4">
    <source>
        <dbReference type="ARBA" id="ARBA00017099"/>
    </source>
</evidence>
<keyword evidence="9" id="KW-1185">Reference proteome</keyword>
<dbReference type="Gene3D" id="3.40.50.720">
    <property type="entry name" value="NAD(P)-binding Rossmann-like Domain"/>
    <property type="match status" value="1"/>
</dbReference>
<dbReference type="UniPathway" id="UPA00124"/>
<comment type="catalytic activity">
    <reaction evidence="5 6">
        <text>dTDP-beta-L-rhamnose + NADP(+) = dTDP-4-dehydro-beta-L-rhamnose + NADPH + H(+)</text>
        <dbReference type="Rhea" id="RHEA:21796"/>
        <dbReference type="ChEBI" id="CHEBI:15378"/>
        <dbReference type="ChEBI" id="CHEBI:57510"/>
        <dbReference type="ChEBI" id="CHEBI:57783"/>
        <dbReference type="ChEBI" id="CHEBI:58349"/>
        <dbReference type="ChEBI" id="CHEBI:62830"/>
        <dbReference type="EC" id="1.1.1.133"/>
    </reaction>
</comment>
<dbReference type="UniPathway" id="UPA00281"/>
<dbReference type="AlphaFoldDB" id="A0A0W1AN42"/>
<dbReference type="GO" id="GO:0009243">
    <property type="term" value="P:O antigen biosynthetic process"/>
    <property type="evidence" value="ECO:0007669"/>
    <property type="project" value="UniProtKB-UniPathway"/>
</dbReference>
<dbReference type="GO" id="GO:0019305">
    <property type="term" value="P:dTDP-rhamnose biosynthetic process"/>
    <property type="evidence" value="ECO:0007669"/>
    <property type="project" value="UniProtKB-UniPathway"/>
</dbReference>
<comment type="similarity">
    <text evidence="2 6">Belongs to the dTDP-4-dehydrorhamnose reductase family.</text>
</comment>
<dbReference type="PATRIC" id="fig|66969.6.peg.237"/>
<evidence type="ECO:0000313" key="8">
    <source>
        <dbReference type="EMBL" id="KTD82735.1"/>
    </source>
</evidence>
<comment type="cofactor">
    <cofactor evidence="6">
        <name>Mg(2+)</name>
        <dbReference type="ChEBI" id="CHEBI:18420"/>
    </cofactor>
    <text evidence="6">Binds 1 Mg(2+) ion per monomer.</text>
</comment>
<dbReference type="EC" id="1.1.1.133" evidence="3 6"/>
<evidence type="ECO:0000256" key="6">
    <source>
        <dbReference type="RuleBase" id="RU364082"/>
    </source>
</evidence>
<evidence type="ECO:0000256" key="1">
    <source>
        <dbReference type="ARBA" id="ARBA00004781"/>
    </source>
</evidence>
<accession>A0A0W1AN42</accession>
<evidence type="ECO:0000313" key="9">
    <source>
        <dbReference type="Proteomes" id="UP000054729"/>
    </source>
</evidence>
<dbReference type="PANTHER" id="PTHR10491:SF4">
    <property type="entry name" value="METHIONINE ADENOSYLTRANSFERASE 2 SUBUNIT BETA"/>
    <property type="match status" value="1"/>
</dbReference>
<comment type="function">
    <text evidence="6">Catalyzes the reduction of dTDP-6-deoxy-L-lyxo-4-hexulose to yield dTDP-L-rhamnose.</text>
</comment>
<gene>
    <name evidence="8" type="ORF">Lwal_0213</name>
</gene>
<comment type="pathway">
    <text evidence="1 6">Carbohydrate biosynthesis; dTDP-L-rhamnose biosynthesis.</text>
</comment>
<dbReference type="Proteomes" id="UP000054729">
    <property type="component" value="Unassembled WGS sequence"/>
</dbReference>
<dbReference type="RefSeq" id="WP_058479084.1">
    <property type="nucleotide sequence ID" value="NZ_CAAAIQ010000003.1"/>
</dbReference>
<dbReference type="EMBL" id="LNZB01000006">
    <property type="protein sequence ID" value="KTD82735.1"/>
    <property type="molecule type" value="Genomic_DNA"/>
</dbReference>
<organism evidence="8 9">
    <name type="scientific">Legionella waltersii</name>
    <dbReference type="NCBI Taxonomy" id="66969"/>
    <lineage>
        <taxon>Bacteria</taxon>
        <taxon>Pseudomonadati</taxon>
        <taxon>Pseudomonadota</taxon>
        <taxon>Gammaproteobacteria</taxon>
        <taxon>Legionellales</taxon>
        <taxon>Legionellaceae</taxon>
        <taxon>Legionella</taxon>
    </lineage>
</organism>
<evidence type="ECO:0000259" key="7">
    <source>
        <dbReference type="Pfam" id="PF04321"/>
    </source>
</evidence>
<dbReference type="GO" id="GO:0008831">
    <property type="term" value="F:dTDP-4-dehydrorhamnose reductase activity"/>
    <property type="evidence" value="ECO:0007669"/>
    <property type="project" value="UniProtKB-EC"/>
</dbReference>
<evidence type="ECO:0000256" key="2">
    <source>
        <dbReference type="ARBA" id="ARBA00010944"/>
    </source>
</evidence>
<dbReference type="CDD" id="cd05254">
    <property type="entry name" value="dTDP_HR_like_SDR_e"/>
    <property type="match status" value="1"/>
</dbReference>
<dbReference type="InterPro" id="IPR029903">
    <property type="entry name" value="RmlD-like-bd"/>
</dbReference>
<sequence>MNVLVLGVSGTIGHSIWTNLHSDPSHTVWGSIRNTSLLRYVPESTHSKLFVNADVLNPDQLLHMFNQSQPDLVINCTGLIKQLDSANDPAVVLPINSIFPHRLAELCHLTQSRLIQISTDCVFSGKKGSYVETDLSDAEDLYGKSKSIGEIHDKEHVVTLRTSTIGHELDSSLGLVDWFLSQKDQVKGYSNAIFSGLTTIELARVIRDFVIPNPSLQGLYHLAAEPISKYDLLHLVAEIYGKKINILKDENFRIDRSLNADKFRQASGYIAPAWPSMITTMHQSQQKIRSS</sequence>
<dbReference type="InterPro" id="IPR005913">
    <property type="entry name" value="dTDP_dehydrorham_reduct"/>
</dbReference>
<keyword evidence="6" id="KW-0521">NADP</keyword>
<comment type="caution">
    <text evidence="8">The sequence shown here is derived from an EMBL/GenBank/DDBJ whole genome shotgun (WGS) entry which is preliminary data.</text>
</comment>
<dbReference type="OrthoDB" id="9803892at2"/>
<dbReference type="SUPFAM" id="SSF51735">
    <property type="entry name" value="NAD(P)-binding Rossmann-fold domains"/>
    <property type="match status" value="1"/>
</dbReference>
<dbReference type="STRING" id="66969.Lwal_0213"/>
<dbReference type="Pfam" id="PF04321">
    <property type="entry name" value="RmlD_sub_bind"/>
    <property type="match status" value="1"/>
</dbReference>
<name>A0A0W1AN42_9GAMM</name>
<dbReference type="InterPro" id="IPR036291">
    <property type="entry name" value="NAD(P)-bd_dom_sf"/>
</dbReference>
<feature type="domain" description="RmlD-like substrate binding" evidence="7">
    <location>
        <begin position="1"/>
        <end position="241"/>
    </location>
</feature>
<dbReference type="PANTHER" id="PTHR10491">
    <property type="entry name" value="DTDP-4-DEHYDRORHAMNOSE REDUCTASE"/>
    <property type="match status" value="1"/>
</dbReference>
<evidence type="ECO:0000256" key="5">
    <source>
        <dbReference type="ARBA" id="ARBA00048200"/>
    </source>
</evidence>
<keyword evidence="6" id="KW-0560">Oxidoreductase</keyword>